<organism evidence="3 4">
    <name type="scientific">Dyadobacter psychrophilus</name>
    <dbReference type="NCBI Taxonomy" id="651661"/>
    <lineage>
        <taxon>Bacteria</taxon>
        <taxon>Pseudomonadati</taxon>
        <taxon>Bacteroidota</taxon>
        <taxon>Cytophagia</taxon>
        <taxon>Cytophagales</taxon>
        <taxon>Spirosomataceae</taxon>
        <taxon>Dyadobacter</taxon>
    </lineage>
</organism>
<keyword evidence="3" id="KW-0418">Kinase</keyword>
<evidence type="ECO:0000256" key="1">
    <source>
        <dbReference type="SAM" id="Phobius"/>
    </source>
</evidence>
<dbReference type="STRING" id="651661.SAMN05660293_02718"/>
<dbReference type="InterPro" id="IPR050640">
    <property type="entry name" value="Bact_2-comp_sensor_kinase"/>
</dbReference>
<dbReference type="InterPro" id="IPR036890">
    <property type="entry name" value="HATPase_C_sf"/>
</dbReference>
<dbReference type="PANTHER" id="PTHR34220">
    <property type="entry name" value="SENSOR HISTIDINE KINASE YPDA"/>
    <property type="match status" value="1"/>
</dbReference>
<keyword evidence="1" id="KW-0472">Membrane</keyword>
<feature type="transmembrane region" description="Helical" evidence="1">
    <location>
        <begin position="30"/>
        <end position="49"/>
    </location>
</feature>
<gene>
    <name evidence="3" type="ORF">SAMN05660293_02718</name>
</gene>
<dbReference type="Gene3D" id="3.30.565.10">
    <property type="entry name" value="Histidine kinase-like ATPase, C-terminal domain"/>
    <property type="match status" value="1"/>
</dbReference>
<feature type="transmembrane region" description="Helical" evidence="1">
    <location>
        <begin position="55"/>
        <end position="77"/>
    </location>
</feature>
<dbReference type="Proteomes" id="UP000190897">
    <property type="component" value="Unassembled WGS sequence"/>
</dbReference>
<dbReference type="EMBL" id="FUZA01000002">
    <property type="protein sequence ID" value="SKB86717.1"/>
    <property type="molecule type" value="Genomic_DNA"/>
</dbReference>
<feature type="transmembrane region" description="Helical" evidence="1">
    <location>
        <begin position="132"/>
        <end position="151"/>
    </location>
</feature>
<keyword evidence="1" id="KW-0812">Transmembrane</keyword>
<keyword evidence="1" id="KW-1133">Transmembrane helix</keyword>
<accession>A0A1T5ERZ8</accession>
<reference evidence="4" key="1">
    <citation type="submission" date="2017-02" db="EMBL/GenBank/DDBJ databases">
        <authorList>
            <person name="Varghese N."/>
            <person name="Submissions S."/>
        </authorList>
    </citation>
    <scope>NUCLEOTIDE SEQUENCE [LARGE SCALE GENOMIC DNA]</scope>
    <source>
        <strain evidence="4">DSM 22270</strain>
    </source>
</reference>
<name>A0A1T5ERZ8_9BACT</name>
<dbReference type="GO" id="GO:0000155">
    <property type="term" value="F:phosphorelay sensor kinase activity"/>
    <property type="evidence" value="ECO:0007669"/>
    <property type="project" value="InterPro"/>
</dbReference>
<dbReference type="RefSeq" id="WP_082215170.1">
    <property type="nucleotide sequence ID" value="NZ_FUZA01000002.1"/>
</dbReference>
<keyword evidence="3" id="KW-0808">Transferase</keyword>
<evidence type="ECO:0000313" key="4">
    <source>
        <dbReference type="Proteomes" id="UP000190897"/>
    </source>
</evidence>
<dbReference type="GO" id="GO:0016020">
    <property type="term" value="C:membrane"/>
    <property type="evidence" value="ECO:0007669"/>
    <property type="project" value="InterPro"/>
</dbReference>
<protein>
    <submittedName>
        <fullName evidence="3">Histidine kinase</fullName>
    </submittedName>
</protein>
<keyword evidence="4" id="KW-1185">Reference proteome</keyword>
<proteinExistence type="predicted"/>
<feature type="transmembrane region" description="Helical" evidence="1">
    <location>
        <begin position="89"/>
        <end position="112"/>
    </location>
</feature>
<dbReference type="Pfam" id="PF06580">
    <property type="entry name" value="His_kinase"/>
    <property type="match status" value="1"/>
</dbReference>
<sequence>MRYLAGFKGNMAMFSSSTGYGQFKRLLRHLLFWIAYYLYDGPISSIIEADPLSRIVIAGIAMPVKIAATYFTLYLMTTAYHDKSRPVRFYAYLLASIIFFGFMQRVVSYHLIYPKYYPQALDVPVWYLPKVIIETFGVYSVVAIVVVLHVGKQWYSSQQEKQQLKNDKLEAELKLLKAQIHPHFLFNTLNNLYSLTVTRSEKAPEIVHKLSELLSYMLHDSNKTIVPLQKEIDYIENYITLEKIRYEDRLDVSLNVFNAISHIQIAPLLILPFVENSFKHGFSNDIGKVWVNIDILISDNQLIIKVENSKSQSPSAYTTEALGGIGLANVRKRLELIYKDRYELNIINEETYLVILKIKISENELPGN</sequence>
<evidence type="ECO:0000259" key="2">
    <source>
        <dbReference type="Pfam" id="PF06580"/>
    </source>
</evidence>
<dbReference type="OrthoDB" id="9792992at2"/>
<evidence type="ECO:0000313" key="3">
    <source>
        <dbReference type="EMBL" id="SKB86717.1"/>
    </source>
</evidence>
<dbReference type="InterPro" id="IPR010559">
    <property type="entry name" value="Sig_transdc_His_kin_internal"/>
</dbReference>
<feature type="domain" description="Signal transduction histidine kinase internal region" evidence="2">
    <location>
        <begin position="171"/>
        <end position="250"/>
    </location>
</feature>
<dbReference type="PANTHER" id="PTHR34220:SF7">
    <property type="entry name" value="SENSOR HISTIDINE KINASE YPDA"/>
    <property type="match status" value="1"/>
</dbReference>
<dbReference type="AlphaFoldDB" id="A0A1T5ERZ8"/>